<evidence type="ECO:0000313" key="1">
    <source>
        <dbReference type="EMBL" id="CAI9608287.1"/>
    </source>
</evidence>
<dbReference type="Proteomes" id="UP001162483">
    <property type="component" value="Unassembled WGS sequence"/>
</dbReference>
<reference evidence="1" key="1">
    <citation type="submission" date="2023-05" db="EMBL/GenBank/DDBJ databases">
        <authorList>
            <person name="Stuckert A."/>
        </authorList>
    </citation>
    <scope>NUCLEOTIDE SEQUENCE</scope>
</reference>
<evidence type="ECO:0000313" key="2">
    <source>
        <dbReference type="Proteomes" id="UP001162483"/>
    </source>
</evidence>
<name>A0ABN9GJ17_9NEOB</name>
<proteinExistence type="predicted"/>
<dbReference type="EMBL" id="CATNWA010018581">
    <property type="protein sequence ID" value="CAI9608287.1"/>
    <property type="molecule type" value="Genomic_DNA"/>
</dbReference>
<comment type="caution">
    <text evidence="1">The sequence shown here is derived from an EMBL/GenBank/DDBJ whole genome shotgun (WGS) entry which is preliminary data.</text>
</comment>
<sequence>MYINGQTGAVQERVAVHKRCPPFWTVSAPCGHAVAGSVTGCVPQTRPMTDLRTGPVACTM</sequence>
<keyword evidence="2" id="KW-1185">Reference proteome</keyword>
<gene>
    <name evidence="1" type="ORF">SPARVUS_LOCUS14077772</name>
</gene>
<accession>A0ABN9GJ17</accession>
<organism evidence="1 2">
    <name type="scientific">Staurois parvus</name>
    <dbReference type="NCBI Taxonomy" id="386267"/>
    <lineage>
        <taxon>Eukaryota</taxon>
        <taxon>Metazoa</taxon>
        <taxon>Chordata</taxon>
        <taxon>Craniata</taxon>
        <taxon>Vertebrata</taxon>
        <taxon>Euteleostomi</taxon>
        <taxon>Amphibia</taxon>
        <taxon>Batrachia</taxon>
        <taxon>Anura</taxon>
        <taxon>Neobatrachia</taxon>
        <taxon>Ranoidea</taxon>
        <taxon>Ranidae</taxon>
        <taxon>Staurois</taxon>
    </lineage>
</organism>
<protein>
    <submittedName>
        <fullName evidence="1">Uncharacterized protein</fullName>
    </submittedName>
</protein>